<dbReference type="RefSeq" id="XP_067543592.1">
    <property type="nucleotide sequence ID" value="XM_067688404.1"/>
</dbReference>
<name>A0A177EA95_9MICR</name>
<evidence type="ECO:0000256" key="6">
    <source>
        <dbReference type="ARBA" id="ARBA00023306"/>
    </source>
</evidence>
<evidence type="ECO:0000256" key="2">
    <source>
        <dbReference type="ARBA" id="ARBA00022737"/>
    </source>
</evidence>
<dbReference type="GO" id="GO:0045842">
    <property type="term" value="P:positive regulation of mitotic metaphase/anaphase transition"/>
    <property type="evidence" value="ECO:0007669"/>
    <property type="project" value="TreeGrafter"/>
</dbReference>
<dbReference type="VEuPathDB" id="MicrosporidiaDB:NEDG_00986"/>
<dbReference type="GO" id="GO:0005680">
    <property type="term" value="C:anaphase-promoting complex"/>
    <property type="evidence" value="ECO:0007669"/>
    <property type="project" value="InterPro"/>
</dbReference>
<dbReference type="GO" id="GO:0051301">
    <property type="term" value="P:cell division"/>
    <property type="evidence" value="ECO:0007669"/>
    <property type="project" value="UniProtKB-KW"/>
</dbReference>
<dbReference type="PROSITE" id="PS50005">
    <property type="entry name" value="TPR"/>
    <property type="match status" value="1"/>
</dbReference>
<reference evidence="9 10" key="1">
    <citation type="submission" date="2016-02" db="EMBL/GenBank/DDBJ databases">
        <title>Discovery of a natural microsporidian pathogen with a broad tissue tropism in Caenorhabditis elegans.</title>
        <authorList>
            <person name="Luallen R.J."/>
            <person name="Reinke A.W."/>
            <person name="Tong L."/>
            <person name="Botts M.R."/>
            <person name="Felix M.-A."/>
            <person name="Troemel E.R."/>
        </authorList>
    </citation>
    <scope>NUCLEOTIDE SEQUENCE [LARGE SCALE GENOMIC DNA]</scope>
    <source>
        <strain evidence="9 10">JUm2807</strain>
    </source>
</reference>
<dbReference type="GO" id="GO:0031145">
    <property type="term" value="P:anaphase-promoting complex-dependent catabolic process"/>
    <property type="evidence" value="ECO:0007669"/>
    <property type="project" value="TreeGrafter"/>
</dbReference>
<dbReference type="GO" id="GO:0016567">
    <property type="term" value="P:protein ubiquitination"/>
    <property type="evidence" value="ECO:0007669"/>
    <property type="project" value="TreeGrafter"/>
</dbReference>
<dbReference type="Pfam" id="PF04049">
    <property type="entry name" value="ANAPC8"/>
    <property type="match status" value="1"/>
</dbReference>
<sequence length="520" mass="59593">MAEAGPETCLKELYARCLFDSAEFLCKSGIVNDSLVTVTNESLVISRARNLFYMKEYHQAYFLLECARGEQRYSYCTCCSSEKVFLRNYALYILSQIKSEAVSNFSVEGSQVTDKALDEGIRHSLRMQGKKKSFFDSPVFDDGYLVFLLFLSKREHLSSATLKKLLLYTVKKLPYFWEVCRMLSEIVTASNLEEVSGQVPDKPMRILFILYVGSKRSILHPSLKKLVKAEAFTDPVMTTDYAQSMIAGLASHYNYHEQAISIFEQIVAKGQIRDNLDLFTNVLFSTGEVEKLAALLLVVYTRYYNLPLYHYVSGNLLSLKANHISSIEQFQQILREDRPGEFDIAYVFVAQEYLRLKDTCSAIKACNVAIKKNYNDHRVWSNMAQIYYSIEMFEYALHFFRKSAELAPANFRIYEGLGQCFDKLKKSAEAARCYKKGAKEGNIRCISLLGDLLHRLKDPECTVFYKKYLEIGLAQKSAETKASFCFETAERFLELLEGQADAKEVASFRNRLSIQRHSTL</sequence>
<dbReference type="GeneID" id="93647336"/>
<feature type="repeat" description="TPR" evidence="7">
    <location>
        <begin position="377"/>
        <end position="410"/>
    </location>
</feature>
<proteinExistence type="predicted"/>
<evidence type="ECO:0000256" key="1">
    <source>
        <dbReference type="ARBA" id="ARBA00022618"/>
    </source>
</evidence>
<accession>A0A177EA95</accession>
<keyword evidence="6" id="KW-0131">Cell cycle</keyword>
<evidence type="ECO:0000256" key="7">
    <source>
        <dbReference type="PROSITE-ProRule" id="PRU00339"/>
    </source>
</evidence>
<dbReference type="PANTHER" id="PTHR12558">
    <property type="entry name" value="CELL DIVISION CYCLE 16,23,27"/>
    <property type="match status" value="1"/>
</dbReference>
<dbReference type="Proteomes" id="UP000185944">
    <property type="component" value="Unassembled WGS sequence"/>
</dbReference>
<dbReference type="STRING" id="1805483.A0A177EA95"/>
<keyword evidence="3" id="KW-0498">Mitosis</keyword>
<dbReference type="InterPro" id="IPR007192">
    <property type="entry name" value="APC8"/>
</dbReference>
<protein>
    <submittedName>
        <fullName evidence="9">Anaphase-promoting complex subunit 8</fullName>
    </submittedName>
</protein>
<dbReference type="InterPro" id="IPR011990">
    <property type="entry name" value="TPR-like_helical_dom_sf"/>
</dbReference>
<dbReference type="EMBL" id="LTDL01000042">
    <property type="protein sequence ID" value="OAG28847.1"/>
    <property type="molecule type" value="Genomic_DNA"/>
</dbReference>
<dbReference type="Pfam" id="PF13181">
    <property type="entry name" value="TPR_8"/>
    <property type="match status" value="1"/>
</dbReference>
<evidence type="ECO:0000259" key="8">
    <source>
        <dbReference type="Pfam" id="PF04049"/>
    </source>
</evidence>
<dbReference type="SMART" id="SM00028">
    <property type="entry name" value="TPR"/>
    <property type="match status" value="3"/>
</dbReference>
<evidence type="ECO:0000313" key="9">
    <source>
        <dbReference type="EMBL" id="OAG28847.1"/>
    </source>
</evidence>
<dbReference type="SUPFAM" id="SSF48452">
    <property type="entry name" value="TPR-like"/>
    <property type="match status" value="1"/>
</dbReference>
<dbReference type="AlphaFoldDB" id="A0A177EA95"/>
<dbReference type="PANTHER" id="PTHR12558:SF10">
    <property type="entry name" value="CELL DIVISION CYCLE PROTEIN 23 HOMOLOG"/>
    <property type="match status" value="1"/>
</dbReference>
<dbReference type="Gene3D" id="1.25.40.10">
    <property type="entry name" value="Tetratricopeptide repeat domain"/>
    <property type="match status" value="2"/>
</dbReference>
<comment type="caution">
    <text evidence="9">The sequence shown here is derived from an EMBL/GenBank/DDBJ whole genome shotgun (WGS) entry which is preliminary data.</text>
</comment>
<organism evidence="9 10">
    <name type="scientific">Nematocida displodere</name>
    <dbReference type="NCBI Taxonomy" id="1805483"/>
    <lineage>
        <taxon>Eukaryota</taxon>
        <taxon>Fungi</taxon>
        <taxon>Fungi incertae sedis</taxon>
        <taxon>Microsporidia</taxon>
        <taxon>Nematocida</taxon>
    </lineage>
</organism>
<keyword evidence="10" id="KW-1185">Reference proteome</keyword>
<keyword evidence="4" id="KW-0833">Ubl conjugation pathway</keyword>
<evidence type="ECO:0000256" key="4">
    <source>
        <dbReference type="ARBA" id="ARBA00022786"/>
    </source>
</evidence>
<gene>
    <name evidence="9" type="ORF">NEDG_00986</name>
</gene>
<keyword evidence="1" id="KW-0132">Cell division</keyword>
<keyword evidence="5 7" id="KW-0802">TPR repeat</keyword>
<evidence type="ECO:0000256" key="3">
    <source>
        <dbReference type="ARBA" id="ARBA00022776"/>
    </source>
</evidence>
<evidence type="ECO:0000313" key="10">
    <source>
        <dbReference type="Proteomes" id="UP000185944"/>
    </source>
</evidence>
<dbReference type="InterPro" id="IPR019734">
    <property type="entry name" value="TPR_rpt"/>
</dbReference>
<evidence type="ECO:0000256" key="5">
    <source>
        <dbReference type="ARBA" id="ARBA00022803"/>
    </source>
</evidence>
<dbReference type="OrthoDB" id="10262026at2759"/>
<keyword evidence="2" id="KW-0677">Repeat</keyword>
<feature type="domain" description="Cdc23" evidence="8">
    <location>
        <begin position="43"/>
        <end position="213"/>
    </location>
</feature>